<evidence type="ECO:0000313" key="7">
    <source>
        <dbReference type="Proteomes" id="UP000005439"/>
    </source>
</evidence>
<dbReference type="SMART" id="SM00226">
    <property type="entry name" value="LMWPc"/>
    <property type="match status" value="1"/>
</dbReference>
<feature type="active site" description="Proton donor" evidence="4">
    <location>
        <position position="117"/>
    </location>
</feature>
<evidence type="ECO:0000259" key="5">
    <source>
        <dbReference type="SMART" id="SM00226"/>
    </source>
</evidence>
<feature type="active site" evidence="4">
    <location>
        <position position="17"/>
    </location>
</feature>
<evidence type="ECO:0000313" key="6">
    <source>
        <dbReference type="EMBL" id="AEW06300.1"/>
    </source>
</evidence>
<keyword evidence="2" id="KW-0378">Hydrolase</keyword>
<name>G8TZ30_SULAD</name>
<evidence type="ECO:0000256" key="1">
    <source>
        <dbReference type="ARBA" id="ARBA00011063"/>
    </source>
</evidence>
<organism evidence="6 7">
    <name type="scientific">Sulfobacillus acidophilus (strain ATCC 700253 / DSM 10332 / NAL)</name>
    <dbReference type="NCBI Taxonomy" id="679936"/>
    <lineage>
        <taxon>Bacteria</taxon>
        <taxon>Bacillati</taxon>
        <taxon>Bacillota</taxon>
        <taxon>Clostridia</taxon>
        <taxon>Eubacteriales</taxon>
        <taxon>Clostridiales Family XVII. Incertae Sedis</taxon>
        <taxon>Sulfobacillus</taxon>
    </lineage>
</organism>
<dbReference type="STRING" id="679936.Sulac_2839"/>
<dbReference type="HOGENOM" id="CLU_071415_1_2_9"/>
<dbReference type="InterPro" id="IPR036196">
    <property type="entry name" value="Ptyr_pPase_sf"/>
</dbReference>
<feature type="active site" description="Nucleophile" evidence="4">
    <location>
        <position position="11"/>
    </location>
</feature>
<dbReference type="InterPro" id="IPR023485">
    <property type="entry name" value="Ptyr_pPase"/>
</dbReference>
<evidence type="ECO:0000256" key="2">
    <source>
        <dbReference type="ARBA" id="ARBA00022801"/>
    </source>
</evidence>
<proteinExistence type="inferred from homology"/>
<dbReference type="EMBL" id="CP003179">
    <property type="protein sequence ID" value="AEW06300.1"/>
    <property type="molecule type" value="Genomic_DNA"/>
</dbReference>
<keyword evidence="7" id="KW-1185">Reference proteome</keyword>
<protein>
    <submittedName>
        <fullName evidence="6">Protein tyrosine phosphatase</fullName>
    </submittedName>
</protein>
<dbReference type="SUPFAM" id="SSF52788">
    <property type="entry name" value="Phosphotyrosine protein phosphatases I"/>
    <property type="match status" value="1"/>
</dbReference>
<sequence length="156" mass="17421">MKKPNALLFVCTGNTCRSPMAEALWNAWDDVPRAQSAGVSAWSGQPAAPYAQEAVAAFGGDLSRHRSRDLSEITEEPDLILTMTRAQAERVQQLKPQWQHKTFVLSEFVGSQGDIPDPIGGDRDMYRAVAENIRAHLFALKARLQTHDRHQIQPEE</sequence>
<reference evidence="6 7" key="2">
    <citation type="journal article" date="2012" name="Stand. Genomic Sci.">
        <title>Complete genome sequence of the moderately thermophilic mineral-sulfide-oxidizing firmicute Sulfobacillus acidophilus type strain (NAL(T)).</title>
        <authorList>
            <person name="Anderson I."/>
            <person name="Chertkov O."/>
            <person name="Chen A."/>
            <person name="Saunders E."/>
            <person name="Lapidus A."/>
            <person name="Nolan M."/>
            <person name="Lucas S."/>
            <person name="Hammon N."/>
            <person name="Deshpande S."/>
            <person name="Cheng J.F."/>
            <person name="Han C."/>
            <person name="Tapia R."/>
            <person name="Goodwin L.A."/>
            <person name="Pitluck S."/>
            <person name="Liolios K."/>
            <person name="Pagani I."/>
            <person name="Ivanova N."/>
            <person name="Mikhailova N."/>
            <person name="Pati A."/>
            <person name="Palaniappan K."/>
            <person name="Land M."/>
            <person name="Pan C."/>
            <person name="Rohde M."/>
            <person name="Pukall R."/>
            <person name="Goker M."/>
            <person name="Detter J.C."/>
            <person name="Woyke T."/>
            <person name="Bristow J."/>
            <person name="Eisen J.A."/>
            <person name="Markowitz V."/>
            <person name="Hugenholtz P."/>
            <person name="Kyrpides N.C."/>
            <person name="Klenk H.P."/>
            <person name="Mavromatis K."/>
        </authorList>
    </citation>
    <scope>NUCLEOTIDE SEQUENCE [LARGE SCALE GENOMIC DNA]</scope>
    <source>
        <strain evidence="7">ATCC 700253 / DSM 10332 / NAL</strain>
    </source>
</reference>
<keyword evidence="3" id="KW-0904">Protein phosphatase</keyword>
<dbReference type="PATRIC" id="fig|679936.5.peg.2932"/>
<reference evidence="7" key="1">
    <citation type="submission" date="2011-12" db="EMBL/GenBank/DDBJ databases">
        <title>The complete genome of chromosome of Sulfobacillus acidophilus DSM 10332.</title>
        <authorList>
            <person name="Lucas S."/>
            <person name="Han J."/>
            <person name="Lapidus A."/>
            <person name="Bruce D."/>
            <person name="Goodwin L."/>
            <person name="Pitluck S."/>
            <person name="Peters L."/>
            <person name="Kyrpides N."/>
            <person name="Mavromatis K."/>
            <person name="Ivanova N."/>
            <person name="Mikhailova N."/>
            <person name="Chertkov O."/>
            <person name="Saunders E."/>
            <person name="Detter J.C."/>
            <person name="Tapia R."/>
            <person name="Han C."/>
            <person name="Land M."/>
            <person name="Hauser L."/>
            <person name="Markowitz V."/>
            <person name="Cheng J.-F."/>
            <person name="Hugenholtz P."/>
            <person name="Woyke T."/>
            <person name="Wu D."/>
            <person name="Pukall R."/>
            <person name="Gehrich-Schroeter G."/>
            <person name="Schneider S."/>
            <person name="Klenk H.-P."/>
            <person name="Eisen J.A."/>
        </authorList>
    </citation>
    <scope>NUCLEOTIDE SEQUENCE [LARGE SCALE GENOMIC DNA]</scope>
    <source>
        <strain evidence="7">ATCC 700253 / DSM 10332 / NAL</strain>
    </source>
</reference>
<feature type="domain" description="Phosphotyrosine protein phosphatase I" evidence="5">
    <location>
        <begin position="5"/>
        <end position="143"/>
    </location>
</feature>
<dbReference type="GO" id="GO:0004725">
    <property type="term" value="F:protein tyrosine phosphatase activity"/>
    <property type="evidence" value="ECO:0007669"/>
    <property type="project" value="InterPro"/>
</dbReference>
<dbReference type="PANTHER" id="PTHR11717:SF31">
    <property type="entry name" value="LOW MOLECULAR WEIGHT PROTEIN-TYROSINE-PHOSPHATASE ETP-RELATED"/>
    <property type="match status" value="1"/>
</dbReference>
<dbReference type="Proteomes" id="UP000005439">
    <property type="component" value="Chromosome"/>
</dbReference>
<gene>
    <name evidence="6" type="ordered locus">Sulac_2839</name>
</gene>
<comment type="similarity">
    <text evidence="1">Belongs to the low molecular weight phosphotyrosine protein phosphatase family.</text>
</comment>
<dbReference type="Gene3D" id="3.40.50.2300">
    <property type="match status" value="1"/>
</dbReference>
<dbReference type="PANTHER" id="PTHR11717">
    <property type="entry name" value="LOW MOLECULAR WEIGHT PROTEIN TYROSINE PHOSPHATASE"/>
    <property type="match status" value="1"/>
</dbReference>
<accession>G8TZ30</accession>
<dbReference type="PRINTS" id="PR00719">
    <property type="entry name" value="LMWPTPASE"/>
</dbReference>
<dbReference type="InterPro" id="IPR050438">
    <property type="entry name" value="LMW_PTPase"/>
</dbReference>
<dbReference type="CDD" id="cd16344">
    <property type="entry name" value="LMWPAP"/>
    <property type="match status" value="1"/>
</dbReference>
<dbReference type="InterPro" id="IPR017867">
    <property type="entry name" value="Tyr_phospatase_low_mol_wt"/>
</dbReference>
<dbReference type="Pfam" id="PF01451">
    <property type="entry name" value="LMWPc"/>
    <property type="match status" value="1"/>
</dbReference>
<evidence type="ECO:0000256" key="3">
    <source>
        <dbReference type="ARBA" id="ARBA00022912"/>
    </source>
</evidence>
<evidence type="ECO:0000256" key="4">
    <source>
        <dbReference type="PIRSR" id="PIRSR617867-1"/>
    </source>
</evidence>
<dbReference type="KEGG" id="sap:Sulac_2839"/>
<dbReference type="AlphaFoldDB" id="G8TZ30"/>